<protein>
    <submittedName>
        <fullName evidence="1">Uncharacterized protein</fullName>
    </submittedName>
</protein>
<gene>
    <name evidence="1" type="ORF">NDU88_005718</name>
</gene>
<dbReference type="Proteomes" id="UP001066276">
    <property type="component" value="Chromosome 3_2"/>
</dbReference>
<comment type="caution">
    <text evidence="1">The sequence shown here is derived from an EMBL/GenBank/DDBJ whole genome shotgun (WGS) entry which is preliminary data.</text>
</comment>
<organism evidence="1 2">
    <name type="scientific">Pleurodeles waltl</name>
    <name type="common">Iberian ribbed newt</name>
    <dbReference type="NCBI Taxonomy" id="8319"/>
    <lineage>
        <taxon>Eukaryota</taxon>
        <taxon>Metazoa</taxon>
        <taxon>Chordata</taxon>
        <taxon>Craniata</taxon>
        <taxon>Vertebrata</taxon>
        <taxon>Euteleostomi</taxon>
        <taxon>Amphibia</taxon>
        <taxon>Batrachia</taxon>
        <taxon>Caudata</taxon>
        <taxon>Salamandroidea</taxon>
        <taxon>Salamandridae</taxon>
        <taxon>Pleurodelinae</taxon>
        <taxon>Pleurodeles</taxon>
    </lineage>
</organism>
<name>A0AAV7TY34_PLEWA</name>
<accession>A0AAV7TY34</accession>
<dbReference type="AlphaFoldDB" id="A0AAV7TY34"/>
<keyword evidence="2" id="KW-1185">Reference proteome</keyword>
<proteinExistence type="predicted"/>
<reference evidence="1" key="1">
    <citation type="journal article" date="2022" name="bioRxiv">
        <title>Sequencing and chromosome-scale assembly of the giantPleurodeles waltlgenome.</title>
        <authorList>
            <person name="Brown T."/>
            <person name="Elewa A."/>
            <person name="Iarovenko S."/>
            <person name="Subramanian E."/>
            <person name="Araus A.J."/>
            <person name="Petzold A."/>
            <person name="Susuki M."/>
            <person name="Suzuki K.-i.T."/>
            <person name="Hayashi T."/>
            <person name="Toyoda A."/>
            <person name="Oliveira C."/>
            <person name="Osipova E."/>
            <person name="Leigh N.D."/>
            <person name="Simon A."/>
            <person name="Yun M.H."/>
        </authorList>
    </citation>
    <scope>NUCLEOTIDE SEQUENCE</scope>
    <source>
        <strain evidence="1">20211129_DDA</strain>
        <tissue evidence="1">Liver</tissue>
    </source>
</reference>
<dbReference type="EMBL" id="JANPWB010000006">
    <property type="protein sequence ID" value="KAJ1180497.1"/>
    <property type="molecule type" value="Genomic_DNA"/>
</dbReference>
<sequence length="119" mass="12516">MDVLWTSPSASSRAAKAKTCSTVGLSVSAACVRKPPLFTPAGRWAVQVLHQLHRRRTADGVASGQAPGTYLRLLKTAPHLNCTCRCVGSKKGDKKGWPGAGGSCGVIRRSDLEAAGSWK</sequence>
<evidence type="ECO:0000313" key="2">
    <source>
        <dbReference type="Proteomes" id="UP001066276"/>
    </source>
</evidence>
<evidence type="ECO:0000313" key="1">
    <source>
        <dbReference type="EMBL" id="KAJ1180497.1"/>
    </source>
</evidence>